<keyword evidence="1" id="KW-1133">Transmembrane helix</keyword>
<name>A0AAP2UE60_9FIRM</name>
<evidence type="ECO:0000256" key="1">
    <source>
        <dbReference type="SAM" id="Phobius"/>
    </source>
</evidence>
<sequence length="409" mass="47647">MLKLKSIFCTFAIGFIFFFIDITLYQIIGLIGLQGYWVIIPILLYSIYNFLKKESEDKEDIIYYFSIEILNIFALIAFYCTISNKMLLCLVMEKYSSISFVFCMFLLLIFAIVKNTSKNDINENSKNTNNLFNLYYLNTAKAHEIAMLIDNKIMKTIEREHISERKLKHSISGSIGKKDVFSNTIGYSNEESLHNKVYENFDIKTTKSIMLRKIYDTAKENSSGELKEGDLVLFKDVNLKQLNIDDTIMILDFLKESKFKNQETDGVELNYNKMFEMMIDDFTIDYSFKYKKNKMDEKSFIIQLPYNSNENFENGYHQNDLQLGKLSIIGIYRGEVDFSKKIGTSLKLLELVKQSINNNTSRNMETEIMKSSSKRPEEQNNPFEINDNKLEGMNSLIDVIAIIQEININ</sequence>
<feature type="transmembrane region" description="Helical" evidence="1">
    <location>
        <begin position="34"/>
        <end position="51"/>
    </location>
</feature>
<keyword evidence="1" id="KW-0472">Membrane</keyword>
<dbReference type="Proteomes" id="UP001204814">
    <property type="component" value="Unassembled WGS sequence"/>
</dbReference>
<evidence type="ECO:0000313" key="2">
    <source>
        <dbReference type="EMBL" id="MCQ5061303.1"/>
    </source>
</evidence>
<protein>
    <submittedName>
        <fullName evidence="2">Uncharacterized protein</fullName>
    </submittedName>
</protein>
<accession>A0AAP2UE60</accession>
<comment type="caution">
    <text evidence="2">The sequence shown here is derived from an EMBL/GenBank/DDBJ whole genome shotgun (WGS) entry which is preliminary data.</text>
</comment>
<dbReference type="RefSeq" id="WP_117347404.1">
    <property type="nucleotide sequence ID" value="NZ_JAJDKX010000010.1"/>
</dbReference>
<dbReference type="AlphaFoldDB" id="A0AAP2UE60"/>
<feature type="transmembrane region" description="Helical" evidence="1">
    <location>
        <begin position="63"/>
        <end position="82"/>
    </location>
</feature>
<reference evidence="2" key="1">
    <citation type="submission" date="2022-06" db="EMBL/GenBank/DDBJ databases">
        <title>Isolation of gut microbiota from human fecal samples.</title>
        <authorList>
            <person name="Pamer E.G."/>
            <person name="Barat B."/>
            <person name="Waligurski E."/>
            <person name="Medina S."/>
            <person name="Paddock L."/>
            <person name="Mostad J."/>
        </authorList>
    </citation>
    <scope>NUCLEOTIDE SEQUENCE</scope>
    <source>
        <strain evidence="2">DFI.6.24</strain>
    </source>
</reference>
<feature type="transmembrane region" description="Helical" evidence="1">
    <location>
        <begin position="94"/>
        <end position="113"/>
    </location>
</feature>
<gene>
    <name evidence="2" type="ORF">NE542_05550</name>
</gene>
<feature type="transmembrane region" description="Helical" evidence="1">
    <location>
        <begin position="7"/>
        <end position="28"/>
    </location>
</feature>
<keyword evidence="1" id="KW-0812">Transmembrane</keyword>
<organism evidence="2 3">
    <name type="scientific">Faecalibacillus intestinalis</name>
    <dbReference type="NCBI Taxonomy" id="1982626"/>
    <lineage>
        <taxon>Bacteria</taxon>
        <taxon>Bacillati</taxon>
        <taxon>Bacillota</taxon>
        <taxon>Erysipelotrichia</taxon>
        <taxon>Erysipelotrichales</taxon>
        <taxon>Coprobacillaceae</taxon>
        <taxon>Faecalibacillus</taxon>
    </lineage>
</organism>
<dbReference type="EMBL" id="JANGBO010000003">
    <property type="protein sequence ID" value="MCQ5061303.1"/>
    <property type="molecule type" value="Genomic_DNA"/>
</dbReference>
<proteinExistence type="predicted"/>
<evidence type="ECO:0000313" key="3">
    <source>
        <dbReference type="Proteomes" id="UP001204814"/>
    </source>
</evidence>